<proteinExistence type="inferred from homology"/>
<comment type="similarity">
    <text evidence="2">Belongs to the cytochrome P450 family.</text>
</comment>
<name>A0AAE0LQ51_9PEZI</name>
<dbReference type="GO" id="GO:0004497">
    <property type="term" value="F:monooxygenase activity"/>
    <property type="evidence" value="ECO:0007669"/>
    <property type="project" value="UniProtKB-KW"/>
</dbReference>
<feature type="transmembrane region" description="Helical" evidence="8">
    <location>
        <begin position="20"/>
        <end position="38"/>
    </location>
</feature>
<keyword evidence="8" id="KW-0812">Transmembrane</keyword>
<keyword evidence="3 7" id="KW-0349">Heme</keyword>
<reference evidence="9" key="2">
    <citation type="submission" date="2023-06" db="EMBL/GenBank/DDBJ databases">
        <authorList>
            <consortium name="Lawrence Berkeley National Laboratory"/>
            <person name="Haridas S."/>
            <person name="Hensen N."/>
            <person name="Bonometti L."/>
            <person name="Westerberg I."/>
            <person name="Brannstrom I.O."/>
            <person name="Guillou S."/>
            <person name="Cros-Aarteil S."/>
            <person name="Calhoun S."/>
            <person name="Kuo A."/>
            <person name="Mondo S."/>
            <person name="Pangilinan J."/>
            <person name="Riley R."/>
            <person name="Labutti K."/>
            <person name="Andreopoulos B."/>
            <person name="Lipzen A."/>
            <person name="Chen C."/>
            <person name="Yanf M."/>
            <person name="Daum C."/>
            <person name="Ng V."/>
            <person name="Clum A."/>
            <person name="Steindorff A."/>
            <person name="Ohm R."/>
            <person name="Martin F."/>
            <person name="Silar P."/>
            <person name="Natvig D."/>
            <person name="Lalanne C."/>
            <person name="Gautier V."/>
            <person name="Ament-Velasquez S.L."/>
            <person name="Kruys A."/>
            <person name="Hutchinson M.I."/>
            <person name="Powell A.J."/>
            <person name="Barry K."/>
            <person name="Miller A.N."/>
            <person name="Grigoriev I.V."/>
            <person name="Debuchy R."/>
            <person name="Gladieux P."/>
            <person name="Thoren M.H."/>
            <person name="Johannesson H."/>
        </authorList>
    </citation>
    <scope>NUCLEOTIDE SEQUENCE</scope>
    <source>
        <strain evidence="9">CBS 168.71</strain>
    </source>
</reference>
<evidence type="ECO:0000256" key="1">
    <source>
        <dbReference type="ARBA" id="ARBA00001971"/>
    </source>
</evidence>
<evidence type="ECO:0000256" key="2">
    <source>
        <dbReference type="ARBA" id="ARBA00010617"/>
    </source>
</evidence>
<dbReference type="AlphaFoldDB" id="A0AAE0LQ51"/>
<evidence type="ECO:0000313" key="10">
    <source>
        <dbReference type="Proteomes" id="UP001278766"/>
    </source>
</evidence>
<dbReference type="EMBL" id="JAUEPN010000006">
    <property type="protein sequence ID" value="KAK3293716.1"/>
    <property type="molecule type" value="Genomic_DNA"/>
</dbReference>
<organism evidence="9 10">
    <name type="scientific">Chaetomium fimeti</name>
    <dbReference type="NCBI Taxonomy" id="1854472"/>
    <lineage>
        <taxon>Eukaryota</taxon>
        <taxon>Fungi</taxon>
        <taxon>Dikarya</taxon>
        <taxon>Ascomycota</taxon>
        <taxon>Pezizomycotina</taxon>
        <taxon>Sordariomycetes</taxon>
        <taxon>Sordariomycetidae</taxon>
        <taxon>Sordariales</taxon>
        <taxon>Chaetomiaceae</taxon>
        <taxon>Chaetomium</taxon>
    </lineage>
</organism>
<dbReference type="PANTHER" id="PTHR24305">
    <property type="entry name" value="CYTOCHROME P450"/>
    <property type="match status" value="1"/>
</dbReference>
<dbReference type="InterPro" id="IPR001128">
    <property type="entry name" value="Cyt_P450"/>
</dbReference>
<dbReference type="InterPro" id="IPR050121">
    <property type="entry name" value="Cytochrome_P450_monoxygenase"/>
</dbReference>
<dbReference type="GO" id="GO:0020037">
    <property type="term" value="F:heme binding"/>
    <property type="evidence" value="ECO:0007669"/>
    <property type="project" value="InterPro"/>
</dbReference>
<reference evidence="9" key="1">
    <citation type="journal article" date="2023" name="Mol. Phylogenet. Evol.">
        <title>Genome-scale phylogeny and comparative genomics of the fungal order Sordariales.</title>
        <authorList>
            <person name="Hensen N."/>
            <person name="Bonometti L."/>
            <person name="Westerberg I."/>
            <person name="Brannstrom I.O."/>
            <person name="Guillou S."/>
            <person name="Cros-Aarteil S."/>
            <person name="Calhoun S."/>
            <person name="Haridas S."/>
            <person name="Kuo A."/>
            <person name="Mondo S."/>
            <person name="Pangilinan J."/>
            <person name="Riley R."/>
            <person name="LaButti K."/>
            <person name="Andreopoulos B."/>
            <person name="Lipzen A."/>
            <person name="Chen C."/>
            <person name="Yan M."/>
            <person name="Daum C."/>
            <person name="Ng V."/>
            <person name="Clum A."/>
            <person name="Steindorff A."/>
            <person name="Ohm R.A."/>
            <person name="Martin F."/>
            <person name="Silar P."/>
            <person name="Natvig D.O."/>
            <person name="Lalanne C."/>
            <person name="Gautier V."/>
            <person name="Ament-Velasquez S.L."/>
            <person name="Kruys A."/>
            <person name="Hutchinson M.I."/>
            <person name="Powell A.J."/>
            <person name="Barry K."/>
            <person name="Miller A.N."/>
            <person name="Grigoriev I.V."/>
            <person name="Debuchy R."/>
            <person name="Gladieux P."/>
            <person name="Hiltunen Thoren M."/>
            <person name="Johannesson H."/>
        </authorList>
    </citation>
    <scope>NUCLEOTIDE SEQUENCE</scope>
    <source>
        <strain evidence="9">CBS 168.71</strain>
    </source>
</reference>
<dbReference type="InterPro" id="IPR002403">
    <property type="entry name" value="Cyt_P450_E_grp-IV"/>
</dbReference>
<dbReference type="PRINTS" id="PR00465">
    <property type="entry name" value="EP450IV"/>
</dbReference>
<keyword evidence="6" id="KW-0560">Oxidoreductase</keyword>
<evidence type="ECO:0000256" key="3">
    <source>
        <dbReference type="ARBA" id="ARBA00022617"/>
    </source>
</evidence>
<evidence type="ECO:0000256" key="6">
    <source>
        <dbReference type="ARBA" id="ARBA00023033"/>
    </source>
</evidence>
<gene>
    <name evidence="9" type="ORF">B0H64DRAFT_405321</name>
</gene>
<dbReference type="PRINTS" id="PR00385">
    <property type="entry name" value="P450"/>
</dbReference>
<dbReference type="GO" id="GO:0016705">
    <property type="term" value="F:oxidoreductase activity, acting on paired donors, with incorporation or reduction of molecular oxygen"/>
    <property type="evidence" value="ECO:0007669"/>
    <property type="project" value="InterPro"/>
</dbReference>
<evidence type="ECO:0000313" key="9">
    <source>
        <dbReference type="EMBL" id="KAK3293716.1"/>
    </source>
</evidence>
<keyword evidence="5 7" id="KW-0408">Iron</keyword>
<dbReference type="PANTHER" id="PTHR24305:SF232">
    <property type="entry name" value="P450, PUTATIVE (EUROFUNG)-RELATED"/>
    <property type="match status" value="1"/>
</dbReference>
<keyword evidence="6" id="KW-0503">Monooxygenase</keyword>
<evidence type="ECO:0000256" key="7">
    <source>
        <dbReference type="PIRSR" id="PIRSR602403-1"/>
    </source>
</evidence>
<evidence type="ECO:0000256" key="5">
    <source>
        <dbReference type="ARBA" id="ARBA00023004"/>
    </source>
</evidence>
<dbReference type="Gene3D" id="1.10.630.10">
    <property type="entry name" value="Cytochrome P450"/>
    <property type="match status" value="1"/>
</dbReference>
<dbReference type="GeneID" id="87841387"/>
<evidence type="ECO:0000256" key="8">
    <source>
        <dbReference type="SAM" id="Phobius"/>
    </source>
</evidence>
<dbReference type="InterPro" id="IPR036396">
    <property type="entry name" value="Cyt_P450_sf"/>
</dbReference>
<evidence type="ECO:0000256" key="4">
    <source>
        <dbReference type="ARBA" id="ARBA00022723"/>
    </source>
</evidence>
<keyword evidence="10" id="KW-1185">Reference proteome</keyword>
<comment type="caution">
    <text evidence="9">The sequence shown here is derived from an EMBL/GenBank/DDBJ whole genome shotgun (WGS) entry which is preliminary data.</text>
</comment>
<keyword evidence="8" id="KW-1133">Transmembrane helix</keyword>
<comment type="cofactor">
    <cofactor evidence="1 7">
        <name>heme</name>
        <dbReference type="ChEBI" id="CHEBI:30413"/>
    </cofactor>
</comment>
<dbReference type="Pfam" id="PF00067">
    <property type="entry name" value="p450"/>
    <property type="match status" value="2"/>
</dbReference>
<keyword evidence="4 7" id="KW-0479">Metal-binding</keyword>
<feature type="binding site" description="axial binding residue" evidence="7">
    <location>
        <position position="523"/>
    </location>
    <ligand>
        <name>heme</name>
        <dbReference type="ChEBI" id="CHEBI:30413"/>
    </ligand>
    <ligandPart>
        <name>Fe</name>
        <dbReference type="ChEBI" id="CHEBI:18248"/>
    </ligandPart>
</feature>
<protein>
    <submittedName>
        <fullName evidence="9">Cytochrome P450</fullName>
    </submittedName>
</protein>
<sequence>MLTFPLYAGWSLHSPLTTAVVAIATILSLALCLLYLWLRPKPLPGIPYNAEATKSLWGDLPAWNRYAAQNGELSSWLGELCLKHRSPVAQAFIHPFSKPWILVADFHEAQDILMRRTDFEKPQFLIDGLAALGSFHARYKTNDGQFKVSRQIRQDLMAPKFLNGYIGPFAHVKGLQIVKLFEAKAELASGRPFHIQKDFARVVLDIMLHHAFGDEYEESATEPQLELLDKLTPSSIPAGSRDEPVNFPEARQSLFFEVLHETAEVMERTTISPTPRLSHWWWSKQGWYKKIVEERHNVMAGLLKKAAANVRAGKAQSALEHMMMREQTLAEKQGREPRLVSRNMSDEMFADPMTGHHTTSSAMTWVTKYLTGYQHAQKRLREELYATFPQAVHEKRPPTFEELRQARLPYLEAVIEESRRLTPFVIVREAAQDLDILGHKVPKGSQCFMLSAGPGITLPSVPVDENKRSPSSKAGKRWGVWDESRDLKLFEPERWLVAREDGGYDFDATAGPQLGFGMGPRQCWGRRLAQLAVRTVIALVVWELELLEIPDELGGYAGLDGISRQPVKAFARMRKITPYEVKAQSL</sequence>
<dbReference type="SUPFAM" id="SSF48264">
    <property type="entry name" value="Cytochrome P450"/>
    <property type="match status" value="1"/>
</dbReference>
<keyword evidence="8" id="KW-0472">Membrane</keyword>
<accession>A0AAE0LQ51</accession>
<dbReference type="Proteomes" id="UP001278766">
    <property type="component" value="Unassembled WGS sequence"/>
</dbReference>
<dbReference type="GO" id="GO:0005506">
    <property type="term" value="F:iron ion binding"/>
    <property type="evidence" value="ECO:0007669"/>
    <property type="project" value="InterPro"/>
</dbReference>
<dbReference type="RefSeq" id="XP_062657230.1">
    <property type="nucleotide sequence ID" value="XM_062804439.1"/>
</dbReference>